<reference evidence="1 2" key="1">
    <citation type="submission" date="2019-04" db="EMBL/GenBank/DDBJ databases">
        <title>Friends and foes A comparative genomics study of 23 Aspergillus species from section Flavi.</title>
        <authorList>
            <consortium name="DOE Joint Genome Institute"/>
            <person name="Kjaerbolling I."/>
            <person name="Vesth T."/>
            <person name="Frisvad J.C."/>
            <person name="Nybo J.L."/>
            <person name="Theobald S."/>
            <person name="Kildgaard S."/>
            <person name="Isbrandt T."/>
            <person name="Kuo A."/>
            <person name="Sato A."/>
            <person name="Lyhne E.K."/>
            <person name="Kogle M.E."/>
            <person name="Wiebenga A."/>
            <person name="Kun R.S."/>
            <person name="Lubbers R.J."/>
            <person name="Makela M.R."/>
            <person name="Barry K."/>
            <person name="Chovatia M."/>
            <person name="Clum A."/>
            <person name="Daum C."/>
            <person name="Haridas S."/>
            <person name="He G."/>
            <person name="LaButti K."/>
            <person name="Lipzen A."/>
            <person name="Mondo S."/>
            <person name="Riley R."/>
            <person name="Salamov A."/>
            <person name="Simmons B.A."/>
            <person name="Magnuson J.K."/>
            <person name="Henrissat B."/>
            <person name="Mortensen U.H."/>
            <person name="Larsen T.O."/>
            <person name="Devries R.P."/>
            <person name="Grigoriev I.V."/>
            <person name="Machida M."/>
            <person name="Baker S.E."/>
            <person name="Andersen M.R."/>
        </authorList>
    </citation>
    <scope>NUCLEOTIDE SEQUENCE [LARGE SCALE GENOMIC DNA]</scope>
    <source>
        <strain evidence="1 2">CBS 117625</strain>
    </source>
</reference>
<dbReference type="Proteomes" id="UP000325672">
    <property type="component" value="Unassembled WGS sequence"/>
</dbReference>
<dbReference type="RefSeq" id="XP_031919576.1">
    <property type="nucleotide sequence ID" value="XM_032063755.1"/>
</dbReference>
<gene>
    <name evidence="1" type="ORF">BDV38DRAFT_67850</name>
</gene>
<keyword evidence="2" id="KW-1185">Reference proteome</keyword>
<name>A0A5N6TB08_ASPPS</name>
<accession>A0A5N6TB08</accession>
<dbReference type="AlphaFoldDB" id="A0A5N6TB08"/>
<dbReference type="GeneID" id="43647965"/>
<organism evidence="1 2">
    <name type="scientific">Aspergillus pseudotamarii</name>
    <dbReference type="NCBI Taxonomy" id="132259"/>
    <lineage>
        <taxon>Eukaryota</taxon>
        <taxon>Fungi</taxon>
        <taxon>Dikarya</taxon>
        <taxon>Ascomycota</taxon>
        <taxon>Pezizomycotina</taxon>
        <taxon>Eurotiomycetes</taxon>
        <taxon>Eurotiomycetidae</taxon>
        <taxon>Eurotiales</taxon>
        <taxon>Aspergillaceae</taxon>
        <taxon>Aspergillus</taxon>
        <taxon>Aspergillus subgen. Circumdati</taxon>
    </lineage>
</organism>
<dbReference type="EMBL" id="ML743552">
    <property type="protein sequence ID" value="KAE8143513.1"/>
    <property type="molecule type" value="Genomic_DNA"/>
</dbReference>
<evidence type="ECO:0000313" key="2">
    <source>
        <dbReference type="Proteomes" id="UP000325672"/>
    </source>
</evidence>
<proteinExistence type="predicted"/>
<protein>
    <submittedName>
        <fullName evidence="1">Uncharacterized protein</fullName>
    </submittedName>
</protein>
<sequence length="50" mass="5536">MSLILPIFWVTLIQRNGISLDGLKVNMPGALTETVNYVEPSESSRPCCKI</sequence>
<evidence type="ECO:0000313" key="1">
    <source>
        <dbReference type="EMBL" id="KAE8143513.1"/>
    </source>
</evidence>